<dbReference type="Pfam" id="PF12796">
    <property type="entry name" value="Ank_2"/>
    <property type="match status" value="1"/>
</dbReference>
<accession>A0ABR1P1L3</accession>
<name>A0ABR1P1L3_DIAER</name>
<dbReference type="InterPro" id="IPR002110">
    <property type="entry name" value="Ankyrin_rpt"/>
</dbReference>
<evidence type="ECO:0000313" key="4">
    <source>
        <dbReference type="EMBL" id="KAK7723489.1"/>
    </source>
</evidence>
<dbReference type="Pfam" id="PF00023">
    <property type="entry name" value="Ank"/>
    <property type="match status" value="2"/>
</dbReference>
<keyword evidence="2 3" id="KW-0040">ANK repeat</keyword>
<evidence type="ECO:0008006" key="6">
    <source>
        <dbReference type="Google" id="ProtNLM"/>
    </source>
</evidence>
<dbReference type="InterPro" id="IPR036770">
    <property type="entry name" value="Ankyrin_rpt-contain_sf"/>
</dbReference>
<feature type="repeat" description="ANK" evidence="3">
    <location>
        <begin position="57"/>
        <end position="89"/>
    </location>
</feature>
<dbReference type="PANTHER" id="PTHR24198:SF165">
    <property type="entry name" value="ANKYRIN REPEAT-CONTAINING PROTEIN-RELATED"/>
    <property type="match status" value="1"/>
</dbReference>
<evidence type="ECO:0000256" key="3">
    <source>
        <dbReference type="PROSITE-ProRule" id="PRU00023"/>
    </source>
</evidence>
<dbReference type="Gene3D" id="1.25.40.20">
    <property type="entry name" value="Ankyrin repeat-containing domain"/>
    <property type="match status" value="2"/>
</dbReference>
<dbReference type="PROSITE" id="PS50297">
    <property type="entry name" value="ANK_REP_REGION"/>
    <property type="match status" value="3"/>
</dbReference>
<sequence>MAADARENLGRLPTELFCLVVEDHGLSTRDLAALAATCRKCYIITNPILYQKHIKEEGSQALMWAVWSKRFKTITRLLENGADINNDRMFRACVEEKEARSPLNWFEWDTLSIFTPLALAAALGEDSMVAFLLDHGADIEKRGKGLCECSQGENTVHLSFPPEQACGWWDDSEYIMDDENGFWWTPLHIAMCRGFESTAMLLLDRGANFQVTCFCEAGPWNALHTATRMNQRKIIDYLLDNKLVDINEAGHQGLTPLHLAFYEKHYSLVDMYIDRGADINAVWNSDDGGWTIFAMACLRDEFSRASDLLRRGADPDFVLTDNETGNEWTALGLIYGNLYGSPERACNFRSLSLYPGETHERRMLEKEIIQAKLDKAMHQKPTKFEDISED</sequence>
<dbReference type="EMBL" id="JAKNSF020000059">
    <property type="protein sequence ID" value="KAK7723489.1"/>
    <property type="molecule type" value="Genomic_DNA"/>
</dbReference>
<gene>
    <name evidence="4" type="ORF">SLS63_008783</name>
</gene>
<dbReference type="SMART" id="SM00248">
    <property type="entry name" value="ANK"/>
    <property type="match status" value="6"/>
</dbReference>
<organism evidence="4 5">
    <name type="scientific">Diaporthe eres</name>
    <name type="common">Phomopsis oblonga</name>
    <dbReference type="NCBI Taxonomy" id="83184"/>
    <lineage>
        <taxon>Eukaryota</taxon>
        <taxon>Fungi</taxon>
        <taxon>Dikarya</taxon>
        <taxon>Ascomycota</taxon>
        <taxon>Pezizomycotina</taxon>
        <taxon>Sordariomycetes</taxon>
        <taxon>Sordariomycetidae</taxon>
        <taxon>Diaporthales</taxon>
        <taxon>Diaporthaceae</taxon>
        <taxon>Diaporthe</taxon>
        <taxon>Diaporthe eres species complex</taxon>
    </lineage>
</organism>
<dbReference type="SUPFAM" id="SSF48403">
    <property type="entry name" value="Ankyrin repeat"/>
    <property type="match status" value="1"/>
</dbReference>
<evidence type="ECO:0000256" key="1">
    <source>
        <dbReference type="ARBA" id="ARBA00022737"/>
    </source>
</evidence>
<dbReference type="Proteomes" id="UP001430848">
    <property type="component" value="Unassembled WGS sequence"/>
</dbReference>
<comment type="caution">
    <text evidence="4">The sequence shown here is derived from an EMBL/GenBank/DDBJ whole genome shotgun (WGS) entry which is preliminary data.</text>
</comment>
<dbReference type="PROSITE" id="PS50088">
    <property type="entry name" value="ANK_REPEAT"/>
    <property type="match status" value="3"/>
</dbReference>
<evidence type="ECO:0000256" key="2">
    <source>
        <dbReference type="ARBA" id="ARBA00023043"/>
    </source>
</evidence>
<reference evidence="4 5" key="1">
    <citation type="submission" date="2024-02" db="EMBL/GenBank/DDBJ databases">
        <title>De novo assembly and annotation of 12 fungi associated with fruit tree decline syndrome in Ontario, Canada.</title>
        <authorList>
            <person name="Sulman M."/>
            <person name="Ellouze W."/>
            <person name="Ilyukhin E."/>
        </authorList>
    </citation>
    <scope>NUCLEOTIDE SEQUENCE [LARGE SCALE GENOMIC DNA]</scope>
    <source>
        <strain evidence="4 5">M169</strain>
    </source>
</reference>
<keyword evidence="5" id="KW-1185">Reference proteome</keyword>
<feature type="repeat" description="ANK" evidence="3">
    <location>
        <begin position="252"/>
        <end position="284"/>
    </location>
</feature>
<evidence type="ECO:0000313" key="5">
    <source>
        <dbReference type="Proteomes" id="UP001430848"/>
    </source>
</evidence>
<dbReference type="PANTHER" id="PTHR24198">
    <property type="entry name" value="ANKYRIN REPEAT AND PROTEIN KINASE DOMAIN-CONTAINING PROTEIN"/>
    <property type="match status" value="1"/>
</dbReference>
<keyword evidence="1" id="KW-0677">Repeat</keyword>
<proteinExistence type="predicted"/>
<feature type="repeat" description="ANK" evidence="3">
    <location>
        <begin position="112"/>
        <end position="144"/>
    </location>
</feature>
<protein>
    <recommendedName>
        <fullName evidence="6">Ankyrin repeat protein</fullName>
    </recommendedName>
</protein>